<reference evidence="1 2" key="1">
    <citation type="journal article" date="2017" name="Int. J. Parasitol.">
        <title>The genome of the protozoan parasite Cystoisospora suis and a reverse vaccinology approach to identify vaccine candidates.</title>
        <authorList>
            <person name="Palmieri N."/>
            <person name="Shrestha A."/>
            <person name="Ruttkowski B."/>
            <person name="Beck T."/>
            <person name="Vogl C."/>
            <person name="Tomley F."/>
            <person name="Blake D.P."/>
            <person name="Joachim A."/>
        </authorList>
    </citation>
    <scope>NUCLEOTIDE SEQUENCE [LARGE SCALE GENOMIC DNA]</scope>
    <source>
        <strain evidence="1 2">Wien I</strain>
    </source>
</reference>
<proteinExistence type="predicted"/>
<comment type="caution">
    <text evidence="1">The sequence shown here is derived from an EMBL/GenBank/DDBJ whole genome shotgun (WGS) entry which is preliminary data.</text>
</comment>
<keyword evidence="2" id="KW-1185">Reference proteome</keyword>
<sequence>MKRERRLMYILTEYMTQFRHSGSVEEDRREFVKKISSLLPCPFCSVEDYSHPRRA</sequence>
<dbReference type="VEuPathDB" id="ToxoDB:CSUI_001889"/>
<dbReference type="GeneID" id="94425303"/>
<organism evidence="1 2">
    <name type="scientific">Cystoisospora suis</name>
    <dbReference type="NCBI Taxonomy" id="483139"/>
    <lineage>
        <taxon>Eukaryota</taxon>
        <taxon>Sar</taxon>
        <taxon>Alveolata</taxon>
        <taxon>Apicomplexa</taxon>
        <taxon>Conoidasida</taxon>
        <taxon>Coccidia</taxon>
        <taxon>Eucoccidiorida</taxon>
        <taxon>Eimeriorina</taxon>
        <taxon>Sarcocystidae</taxon>
        <taxon>Cystoisospora</taxon>
    </lineage>
</organism>
<dbReference type="AlphaFoldDB" id="A0A2C6KVW7"/>
<dbReference type="EMBL" id="MIGC01000778">
    <property type="protein sequence ID" value="PHJ24260.1"/>
    <property type="molecule type" value="Genomic_DNA"/>
</dbReference>
<accession>A0A2C6KVW7</accession>
<evidence type="ECO:0000313" key="2">
    <source>
        <dbReference type="Proteomes" id="UP000221165"/>
    </source>
</evidence>
<gene>
    <name evidence="1" type="ORF">CSUI_001889</name>
</gene>
<protein>
    <submittedName>
        <fullName evidence="1">Uncharacterized protein</fullName>
    </submittedName>
</protein>
<evidence type="ECO:0000313" key="1">
    <source>
        <dbReference type="EMBL" id="PHJ24260.1"/>
    </source>
</evidence>
<dbReference type="Proteomes" id="UP000221165">
    <property type="component" value="Unassembled WGS sequence"/>
</dbReference>
<name>A0A2C6KVW7_9APIC</name>
<dbReference type="RefSeq" id="XP_067925933.1">
    <property type="nucleotide sequence ID" value="XM_068062092.1"/>
</dbReference>